<reference evidence="2" key="1">
    <citation type="journal article" date="2022" name="bioRxiv">
        <title>Sequencing and chromosome-scale assembly of the giantPleurodeles waltlgenome.</title>
        <authorList>
            <person name="Brown T."/>
            <person name="Elewa A."/>
            <person name="Iarovenko S."/>
            <person name="Subramanian E."/>
            <person name="Araus A.J."/>
            <person name="Petzold A."/>
            <person name="Susuki M."/>
            <person name="Suzuki K.-i.T."/>
            <person name="Hayashi T."/>
            <person name="Toyoda A."/>
            <person name="Oliveira C."/>
            <person name="Osipova E."/>
            <person name="Leigh N.D."/>
            <person name="Simon A."/>
            <person name="Yun M.H."/>
        </authorList>
    </citation>
    <scope>NUCLEOTIDE SEQUENCE</scope>
    <source>
        <strain evidence="2">20211129_DDA</strain>
        <tissue evidence="2">Liver</tissue>
    </source>
</reference>
<dbReference type="Proteomes" id="UP001066276">
    <property type="component" value="Chromosome 4_2"/>
</dbReference>
<evidence type="ECO:0000313" key="2">
    <source>
        <dbReference type="EMBL" id="KAJ1166827.1"/>
    </source>
</evidence>
<sequence>MLKRRGPVSPCGIFTLSAAFGGSEGPWCLGRSPRWRTGDPGTVREQLFTAPTAHQSATRSLQPHKPRLSYGVTPPLRPGTLRRERVTGKSRVLGLLAHLHGVSGCRSGAQQLVKQIVLVVACSPAVSAPPPPPQYRREIELTL</sequence>
<proteinExistence type="predicted"/>
<feature type="compositionally biased region" description="Polar residues" evidence="1">
    <location>
        <begin position="52"/>
        <end position="61"/>
    </location>
</feature>
<evidence type="ECO:0000313" key="3">
    <source>
        <dbReference type="Proteomes" id="UP001066276"/>
    </source>
</evidence>
<evidence type="ECO:0008006" key="4">
    <source>
        <dbReference type="Google" id="ProtNLM"/>
    </source>
</evidence>
<feature type="region of interest" description="Disordered" evidence="1">
    <location>
        <begin position="51"/>
        <end position="76"/>
    </location>
</feature>
<comment type="caution">
    <text evidence="2">The sequence shown here is derived from an EMBL/GenBank/DDBJ whole genome shotgun (WGS) entry which is preliminary data.</text>
</comment>
<dbReference type="AlphaFoldDB" id="A0AAV7SRX4"/>
<keyword evidence="3" id="KW-1185">Reference proteome</keyword>
<evidence type="ECO:0000256" key="1">
    <source>
        <dbReference type="SAM" id="MobiDB-lite"/>
    </source>
</evidence>
<organism evidence="2 3">
    <name type="scientific">Pleurodeles waltl</name>
    <name type="common">Iberian ribbed newt</name>
    <dbReference type="NCBI Taxonomy" id="8319"/>
    <lineage>
        <taxon>Eukaryota</taxon>
        <taxon>Metazoa</taxon>
        <taxon>Chordata</taxon>
        <taxon>Craniata</taxon>
        <taxon>Vertebrata</taxon>
        <taxon>Euteleostomi</taxon>
        <taxon>Amphibia</taxon>
        <taxon>Batrachia</taxon>
        <taxon>Caudata</taxon>
        <taxon>Salamandroidea</taxon>
        <taxon>Salamandridae</taxon>
        <taxon>Pleurodelinae</taxon>
        <taxon>Pleurodeles</taxon>
    </lineage>
</organism>
<protein>
    <recommendedName>
        <fullName evidence="4">Secreted protein</fullName>
    </recommendedName>
</protein>
<dbReference type="EMBL" id="JANPWB010000008">
    <property type="protein sequence ID" value="KAJ1166827.1"/>
    <property type="molecule type" value="Genomic_DNA"/>
</dbReference>
<gene>
    <name evidence="2" type="ORF">NDU88_007223</name>
</gene>
<accession>A0AAV7SRX4</accession>
<name>A0AAV7SRX4_PLEWA</name>